<dbReference type="EMBL" id="BJUY01000013">
    <property type="protein sequence ID" value="GEK91560.1"/>
    <property type="molecule type" value="Genomic_DNA"/>
</dbReference>
<feature type="transmembrane region" description="Helical" evidence="8">
    <location>
        <begin position="74"/>
        <end position="94"/>
    </location>
</feature>
<keyword evidence="7 8" id="KW-0472">Membrane</keyword>
<evidence type="ECO:0000256" key="6">
    <source>
        <dbReference type="ARBA" id="ARBA00022989"/>
    </source>
</evidence>
<organism evidence="9 10">
    <name type="scientific">Alkalibacterium kapii</name>
    <dbReference type="NCBI Taxonomy" id="426704"/>
    <lineage>
        <taxon>Bacteria</taxon>
        <taxon>Bacillati</taxon>
        <taxon>Bacillota</taxon>
        <taxon>Bacilli</taxon>
        <taxon>Lactobacillales</taxon>
        <taxon>Carnobacteriaceae</taxon>
        <taxon>Alkalibacterium</taxon>
    </lineage>
</organism>
<keyword evidence="4 8" id="KW-0812">Transmembrane</keyword>
<comment type="caution">
    <text evidence="9">The sequence shown here is derived from an EMBL/GenBank/DDBJ whole genome shotgun (WGS) entry which is preliminary data.</text>
</comment>
<evidence type="ECO:0000313" key="10">
    <source>
        <dbReference type="Proteomes" id="UP000321662"/>
    </source>
</evidence>
<sequence>MANWKKITLPIFLLFFTLLLDGGLTFLFREQLSTAATLIIPRLVVLTLIMFSFYLEPRQLFILAFASGFIYDSYYSGVLGIYIAAFIMIQYLIVQIRKMINPHFYTILLVNIVILSLMELFVFGAYRIIGLADMTLQLFLVNRLSGTLIFNTVVFLIIGYPFREWIKMLVKVDENKAGMTKKSNVSIR</sequence>
<dbReference type="NCBIfam" id="TIGR03426">
    <property type="entry name" value="shape_MreD"/>
    <property type="match status" value="1"/>
</dbReference>
<evidence type="ECO:0000256" key="3">
    <source>
        <dbReference type="ARBA" id="ARBA00022475"/>
    </source>
</evidence>
<feature type="transmembrane region" description="Helical" evidence="8">
    <location>
        <begin position="35"/>
        <end position="54"/>
    </location>
</feature>
<accession>A0A511ATP2</accession>
<dbReference type="AlphaFoldDB" id="A0A511ATP2"/>
<protein>
    <submittedName>
        <fullName evidence="9">Rod shape-determining protein MreD</fullName>
    </submittedName>
</protein>
<proteinExistence type="inferred from homology"/>
<dbReference type="Proteomes" id="UP000321662">
    <property type="component" value="Unassembled WGS sequence"/>
</dbReference>
<evidence type="ECO:0000256" key="8">
    <source>
        <dbReference type="SAM" id="Phobius"/>
    </source>
</evidence>
<keyword evidence="10" id="KW-1185">Reference proteome</keyword>
<evidence type="ECO:0000313" key="9">
    <source>
        <dbReference type="EMBL" id="GEK91560.1"/>
    </source>
</evidence>
<evidence type="ECO:0000256" key="1">
    <source>
        <dbReference type="ARBA" id="ARBA00004651"/>
    </source>
</evidence>
<keyword evidence="5" id="KW-0133">Cell shape</keyword>
<reference evidence="9 10" key="1">
    <citation type="submission" date="2019-07" db="EMBL/GenBank/DDBJ databases">
        <title>Whole genome shotgun sequence of Alkalibacterium kapii NBRC 103247.</title>
        <authorList>
            <person name="Hosoyama A."/>
            <person name="Uohara A."/>
            <person name="Ohji S."/>
            <person name="Ichikawa N."/>
        </authorList>
    </citation>
    <scope>NUCLEOTIDE SEQUENCE [LARGE SCALE GENOMIC DNA]</scope>
    <source>
        <strain evidence="9 10">NBRC 103247</strain>
    </source>
</reference>
<dbReference type="GO" id="GO:0005886">
    <property type="term" value="C:plasma membrane"/>
    <property type="evidence" value="ECO:0007669"/>
    <property type="project" value="UniProtKB-SubCell"/>
</dbReference>
<gene>
    <name evidence="9" type="primary">mreD</name>
    <name evidence="9" type="ORF">AKA01nite_11820</name>
</gene>
<dbReference type="OrthoDB" id="2148512at2"/>
<evidence type="ECO:0000256" key="7">
    <source>
        <dbReference type="ARBA" id="ARBA00023136"/>
    </source>
</evidence>
<feature type="transmembrane region" description="Helical" evidence="8">
    <location>
        <begin position="106"/>
        <end position="129"/>
    </location>
</feature>
<feature type="transmembrane region" description="Helical" evidence="8">
    <location>
        <begin position="6"/>
        <end position="28"/>
    </location>
</feature>
<comment type="subcellular location">
    <subcellularLocation>
        <location evidence="1">Cell membrane</location>
        <topology evidence="1">Multi-pass membrane protein</topology>
    </subcellularLocation>
</comment>
<evidence type="ECO:0000256" key="4">
    <source>
        <dbReference type="ARBA" id="ARBA00022692"/>
    </source>
</evidence>
<evidence type="ECO:0000256" key="2">
    <source>
        <dbReference type="ARBA" id="ARBA00007776"/>
    </source>
</evidence>
<dbReference type="Pfam" id="PF04093">
    <property type="entry name" value="MreD"/>
    <property type="match status" value="1"/>
</dbReference>
<comment type="similarity">
    <text evidence="2">Belongs to the MreD family.</text>
</comment>
<keyword evidence="6 8" id="KW-1133">Transmembrane helix</keyword>
<name>A0A511ATP2_9LACT</name>
<dbReference type="InterPro" id="IPR007227">
    <property type="entry name" value="Cell_shape_determining_MreD"/>
</dbReference>
<evidence type="ECO:0000256" key="5">
    <source>
        <dbReference type="ARBA" id="ARBA00022960"/>
    </source>
</evidence>
<dbReference type="RefSeq" id="WP_146924388.1">
    <property type="nucleotide sequence ID" value="NZ_BJUY01000013.1"/>
</dbReference>
<feature type="transmembrane region" description="Helical" evidence="8">
    <location>
        <begin position="141"/>
        <end position="162"/>
    </location>
</feature>
<dbReference type="GO" id="GO:0008360">
    <property type="term" value="P:regulation of cell shape"/>
    <property type="evidence" value="ECO:0007669"/>
    <property type="project" value="UniProtKB-KW"/>
</dbReference>
<keyword evidence="3" id="KW-1003">Cell membrane</keyword>